<reference evidence="3" key="1">
    <citation type="submission" date="2021-12" db="EMBL/GenBank/DDBJ databases">
        <title>Convergent genome expansion in fungi linked to evolution of root-endophyte symbiosis.</title>
        <authorList>
            <consortium name="DOE Joint Genome Institute"/>
            <person name="Ke Y.-H."/>
            <person name="Bonito G."/>
            <person name="Liao H.-L."/>
            <person name="Looney B."/>
            <person name="Rojas-Flechas A."/>
            <person name="Nash J."/>
            <person name="Hameed K."/>
            <person name="Schadt C."/>
            <person name="Martin F."/>
            <person name="Crous P.W."/>
            <person name="Miettinen O."/>
            <person name="Magnuson J.K."/>
            <person name="Labbe J."/>
            <person name="Jacobson D."/>
            <person name="Doktycz M.J."/>
            <person name="Veneault-Fourrey C."/>
            <person name="Kuo A."/>
            <person name="Mondo S."/>
            <person name="Calhoun S."/>
            <person name="Riley R."/>
            <person name="Ohm R."/>
            <person name="LaButti K."/>
            <person name="Andreopoulos B."/>
            <person name="Pangilinan J."/>
            <person name="Nolan M."/>
            <person name="Tritt A."/>
            <person name="Clum A."/>
            <person name="Lipzen A."/>
            <person name="Daum C."/>
            <person name="Barry K."/>
            <person name="Grigoriev I.V."/>
            <person name="Vilgalys R."/>
        </authorList>
    </citation>
    <scope>NUCLEOTIDE SEQUENCE</scope>
    <source>
        <strain evidence="3">PMI_201</strain>
    </source>
</reference>
<comment type="caution">
    <text evidence="3">The sequence shown here is derived from an EMBL/GenBank/DDBJ whole genome shotgun (WGS) entry which is preliminary data.</text>
</comment>
<evidence type="ECO:0000256" key="1">
    <source>
        <dbReference type="SAM" id="Phobius"/>
    </source>
</evidence>
<sequence length="301" mass="34248">MEQLRSSESDGSFAITIEKESSKPEISQLELLELRMVARESITLVGGPAAILLQIAHPLVGQGVADHSTFTTRAISRAEYTQMYIYCMIFGSTEEKAAMKAYVDKSHSRVVGQYKKIAYDAKDPELQLWVAATIYASMIGMYELIYGPMFPARAERVYRAFSVMGTSLQVPREMWPKNLGAFKSYWDDMINNKLHVTSDARAVLKDIFYPTKNLPLWARPLGIIAMPFVRCITIEQLPPPVRDEFFLRSTKTSRAISSLFISGMAGVYPFMPLFLRQFPKTNMMRQMRKRMKKRGGQLTKP</sequence>
<feature type="domain" description="ER-bound oxygenase mpaB/mpaB'/Rubber oxygenase catalytic" evidence="2">
    <location>
        <begin position="35"/>
        <end position="256"/>
    </location>
</feature>
<dbReference type="EMBL" id="JAJTJA010000005">
    <property type="protein sequence ID" value="KAH8699275.1"/>
    <property type="molecule type" value="Genomic_DNA"/>
</dbReference>
<name>A0AAD4KSD3_9EURO</name>
<keyword evidence="1" id="KW-0812">Transmembrane</keyword>
<organism evidence="3 4">
    <name type="scientific">Talaromyces proteolyticus</name>
    <dbReference type="NCBI Taxonomy" id="1131652"/>
    <lineage>
        <taxon>Eukaryota</taxon>
        <taxon>Fungi</taxon>
        <taxon>Dikarya</taxon>
        <taxon>Ascomycota</taxon>
        <taxon>Pezizomycotina</taxon>
        <taxon>Eurotiomycetes</taxon>
        <taxon>Eurotiomycetidae</taxon>
        <taxon>Eurotiales</taxon>
        <taxon>Trichocomaceae</taxon>
        <taxon>Talaromyces</taxon>
        <taxon>Talaromyces sect. Bacilispori</taxon>
    </lineage>
</organism>
<dbReference type="AlphaFoldDB" id="A0AAD4KSD3"/>
<proteinExistence type="predicted"/>
<dbReference type="InterPro" id="IPR018713">
    <property type="entry name" value="MPAB/Lcp_cat_dom"/>
</dbReference>
<dbReference type="Proteomes" id="UP001201262">
    <property type="component" value="Unassembled WGS sequence"/>
</dbReference>
<evidence type="ECO:0000313" key="3">
    <source>
        <dbReference type="EMBL" id="KAH8699275.1"/>
    </source>
</evidence>
<accession>A0AAD4KSD3</accession>
<evidence type="ECO:0000259" key="2">
    <source>
        <dbReference type="Pfam" id="PF09995"/>
    </source>
</evidence>
<evidence type="ECO:0000313" key="4">
    <source>
        <dbReference type="Proteomes" id="UP001201262"/>
    </source>
</evidence>
<keyword evidence="1" id="KW-1133">Transmembrane helix</keyword>
<dbReference type="PANTHER" id="PTHR36151:SF3">
    <property type="entry name" value="ER-BOUND OXYGENASE MPAB_MPAB'_RUBBER OXYGENASE CATALYTIC DOMAIN-CONTAINING PROTEIN"/>
    <property type="match status" value="1"/>
</dbReference>
<protein>
    <recommendedName>
        <fullName evidence="2">ER-bound oxygenase mpaB/mpaB'/Rubber oxygenase catalytic domain-containing protein</fullName>
    </recommendedName>
</protein>
<dbReference type="PANTHER" id="PTHR36151">
    <property type="entry name" value="BLR2777 PROTEIN"/>
    <property type="match status" value="1"/>
</dbReference>
<dbReference type="Pfam" id="PF09995">
    <property type="entry name" value="MPAB_Lcp_cat"/>
    <property type="match status" value="1"/>
</dbReference>
<dbReference type="GO" id="GO:0016491">
    <property type="term" value="F:oxidoreductase activity"/>
    <property type="evidence" value="ECO:0007669"/>
    <property type="project" value="InterPro"/>
</dbReference>
<feature type="transmembrane region" description="Helical" evidence="1">
    <location>
        <begin position="255"/>
        <end position="275"/>
    </location>
</feature>
<dbReference type="GeneID" id="70244291"/>
<keyword evidence="1" id="KW-0472">Membrane</keyword>
<gene>
    <name evidence="3" type="ORF">BGW36DRAFT_358775</name>
</gene>
<keyword evidence="4" id="KW-1185">Reference proteome</keyword>
<dbReference type="RefSeq" id="XP_046073739.1">
    <property type="nucleotide sequence ID" value="XM_046214004.1"/>
</dbReference>